<evidence type="ECO:0000313" key="3">
    <source>
        <dbReference type="EMBL" id="SKC19718.1"/>
    </source>
</evidence>
<dbReference type="STRING" id="651661.SAMN05660293_05533"/>
<dbReference type="OrthoDB" id="1525197at2"/>
<feature type="region of interest" description="Disordered" evidence="1">
    <location>
        <begin position="250"/>
        <end position="274"/>
    </location>
</feature>
<proteinExistence type="predicted"/>
<protein>
    <submittedName>
        <fullName evidence="3">Relaxase/Mobilisation nuclease domain-containing protein</fullName>
    </submittedName>
</protein>
<organism evidence="3 4">
    <name type="scientific">Dyadobacter psychrophilus</name>
    <dbReference type="NCBI Taxonomy" id="651661"/>
    <lineage>
        <taxon>Bacteria</taxon>
        <taxon>Pseudomonadati</taxon>
        <taxon>Bacteroidota</taxon>
        <taxon>Cytophagia</taxon>
        <taxon>Cytophagales</taxon>
        <taxon>Spirosomataceae</taxon>
        <taxon>Dyadobacter</taxon>
    </lineage>
</organism>
<evidence type="ECO:0000313" key="4">
    <source>
        <dbReference type="Proteomes" id="UP000190897"/>
    </source>
</evidence>
<dbReference type="EMBL" id="FUZA01000014">
    <property type="protein sequence ID" value="SKC19718.1"/>
    <property type="molecule type" value="Genomic_DNA"/>
</dbReference>
<feature type="domain" description="MobA/VirD2-like nuclease" evidence="2">
    <location>
        <begin position="31"/>
        <end position="152"/>
    </location>
</feature>
<accession>A0A1T5HGA6</accession>
<dbReference type="InterPro" id="IPR005094">
    <property type="entry name" value="Endonuclease_MobA/VirD2"/>
</dbReference>
<dbReference type="AlphaFoldDB" id="A0A1T5HGA6"/>
<keyword evidence="4" id="KW-1185">Reference proteome</keyword>
<reference evidence="4" key="1">
    <citation type="submission" date="2017-02" db="EMBL/GenBank/DDBJ databases">
        <authorList>
            <person name="Varghese N."/>
            <person name="Submissions S."/>
        </authorList>
    </citation>
    <scope>NUCLEOTIDE SEQUENCE [LARGE SCALE GENOMIC DNA]</scope>
    <source>
        <strain evidence="4">DSM 22270</strain>
    </source>
</reference>
<sequence>MIAKTSIGSSFSGAIHYGAGYTVEGKEIMGKADLLVTHNVVSRDPEGIAAEMQQEASYSRCKTPVWHSSISWKPEEKPTREQMIETANRYCQKMGADPKDHQIAVYEHHDKPHQHIHVYINRVPTDGSKALETSHNYARNVRICKEITQELGFSKLEKLEEGKLRHVAVNQEEAQKVVNMAIKAALKEESDTPEDMERRLKEKGIECKYKIEEDRLKYSSYSYQGVPIKGQDVGFTAKQLQARLDKNLEFKKEQSQQVKPDPQHKQKRGRGMGF</sequence>
<name>A0A1T5HGA6_9BACT</name>
<feature type="compositionally biased region" description="Basic residues" evidence="1">
    <location>
        <begin position="265"/>
        <end position="274"/>
    </location>
</feature>
<gene>
    <name evidence="3" type="ORF">SAMN05660293_05533</name>
</gene>
<dbReference type="Proteomes" id="UP000190897">
    <property type="component" value="Unassembled WGS sequence"/>
</dbReference>
<dbReference type="Pfam" id="PF03432">
    <property type="entry name" value="Relaxase"/>
    <property type="match status" value="1"/>
</dbReference>
<evidence type="ECO:0000259" key="2">
    <source>
        <dbReference type="Pfam" id="PF03432"/>
    </source>
</evidence>
<dbReference type="RefSeq" id="WP_082217952.1">
    <property type="nucleotide sequence ID" value="NZ_FUZA01000014.1"/>
</dbReference>
<evidence type="ECO:0000256" key="1">
    <source>
        <dbReference type="SAM" id="MobiDB-lite"/>
    </source>
</evidence>